<organism evidence="2">
    <name type="scientific">Triatoma infestans</name>
    <name type="common">Assassin bug</name>
    <dbReference type="NCBI Taxonomy" id="30076"/>
    <lineage>
        <taxon>Eukaryota</taxon>
        <taxon>Metazoa</taxon>
        <taxon>Ecdysozoa</taxon>
        <taxon>Arthropoda</taxon>
        <taxon>Hexapoda</taxon>
        <taxon>Insecta</taxon>
        <taxon>Pterygota</taxon>
        <taxon>Neoptera</taxon>
        <taxon>Paraneoptera</taxon>
        <taxon>Hemiptera</taxon>
        <taxon>Heteroptera</taxon>
        <taxon>Panheteroptera</taxon>
        <taxon>Cimicomorpha</taxon>
        <taxon>Reduviidae</taxon>
        <taxon>Triatominae</taxon>
        <taxon>Triatoma</taxon>
    </lineage>
</organism>
<reference evidence="2" key="1">
    <citation type="journal article" date="2014" name="PLoS Negl. Trop. Dis.">
        <title>An updated insight into the Sialotranscriptome of Triatoma infestans: developmental stage and geographic variations.</title>
        <authorList>
            <person name="Schwarz A."/>
            <person name="Medrano-Mercado N."/>
            <person name="Schaub G.A."/>
            <person name="Struchiner C.J."/>
            <person name="Bargues M.D."/>
            <person name="Levy M.Z."/>
            <person name="Ribeiro J.M."/>
        </authorList>
    </citation>
    <scope>NUCLEOTIDE SEQUENCE</scope>
    <source>
        <strain evidence="2">Chile</strain>
        <tissue evidence="2">Salivary glands</tissue>
    </source>
</reference>
<dbReference type="AlphaFoldDB" id="A0A023EZ87"/>
<feature type="chain" id="PRO_5001514531" evidence="1">
    <location>
        <begin position="19"/>
        <end position="73"/>
    </location>
</feature>
<feature type="signal peptide" evidence="1">
    <location>
        <begin position="1"/>
        <end position="18"/>
    </location>
</feature>
<protein>
    <submittedName>
        <fullName evidence="2">Putative secreted protein</fullName>
    </submittedName>
</protein>
<dbReference type="EMBL" id="GBBI01004646">
    <property type="protein sequence ID" value="JAC14066.1"/>
    <property type="molecule type" value="mRNA"/>
</dbReference>
<feature type="non-terminal residue" evidence="2">
    <location>
        <position position="73"/>
    </location>
</feature>
<accession>A0A023EZ87</accession>
<evidence type="ECO:0000256" key="1">
    <source>
        <dbReference type="SAM" id="SignalP"/>
    </source>
</evidence>
<name>A0A023EZ87_TRIIF</name>
<proteinExistence type="evidence at transcript level"/>
<sequence length="73" mass="8216">MNLLQFFVFELCCSITYTHSPQGVSVGCSYLRSSDPTVTTAQYSMHFIRTVHNKLKLHTLQTISNTVHKLGSP</sequence>
<keyword evidence="1" id="KW-0732">Signal</keyword>
<evidence type="ECO:0000313" key="2">
    <source>
        <dbReference type="EMBL" id="JAC14066.1"/>
    </source>
</evidence>